<feature type="region of interest" description="Disordered" evidence="1">
    <location>
        <begin position="224"/>
        <end position="247"/>
    </location>
</feature>
<protein>
    <submittedName>
        <fullName evidence="2">Uncharacterized protein</fullName>
    </submittedName>
</protein>
<proteinExistence type="predicted"/>
<sequence length="260" mass="27485">MLPRNCARKPSEEGLSVNPWLAVVRSSESARRAARQCNSYNIPSPDAGRSRLLGCSCRLTPTPSNASAGAWSFSLPPVAAHFKRHLNLPAATRAWSWWPPPAAPPGSTGSVERGEDDATPTSAAGPASAFACAAVRCVASACDHGGRCTLPSKAATRSCLPLLPRIQPPTSAARPQSASPHPALGRACWRAVSPGAGKKRGRRLTLGPLPTSLWAARRESQVWRSARGESEGQRLAAGAATGRQTKRKDAVEVRFDFAKI</sequence>
<dbReference type="EMBL" id="CM029039">
    <property type="protein sequence ID" value="KAG2644477.1"/>
    <property type="molecule type" value="Genomic_DNA"/>
</dbReference>
<comment type="caution">
    <text evidence="2">The sequence shown here is derived from an EMBL/GenBank/DDBJ whole genome shotgun (WGS) entry which is preliminary data.</text>
</comment>
<evidence type="ECO:0000313" key="3">
    <source>
        <dbReference type="Proteomes" id="UP000823388"/>
    </source>
</evidence>
<evidence type="ECO:0000313" key="2">
    <source>
        <dbReference type="EMBL" id="KAG2644477.1"/>
    </source>
</evidence>
<name>A0A8T0WE55_PANVG</name>
<dbReference type="AlphaFoldDB" id="A0A8T0WE55"/>
<dbReference type="Proteomes" id="UP000823388">
    <property type="component" value="Chromosome 2K"/>
</dbReference>
<evidence type="ECO:0000256" key="1">
    <source>
        <dbReference type="SAM" id="MobiDB-lite"/>
    </source>
</evidence>
<feature type="region of interest" description="Disordered" evidence="1">
    <location>
        <begin position="97"/>
        <end position="123"/>
    </location>
</feature>
<accession>A0A8T0WE55</accession>
<keyword evidence="3" id="KW-1185">Reference proteome</keyword>
<organism evidence="2 3">
    <name type="scientific">Panicum virgatum</name>
    <name type="common">Blackwell switchgrass</name>
    <dbReference type="NCBI Taxonomy" id="38727"/>
    <lineage>
        <taxon>Eukaryota</taxon>
        <taxon>Viridiplantae</taxon>
        <taxon>Streptophyta</taxon>
        <taxon>Embryophyta</taxon>
        <taxon>Tracheophyta</taxon>
        <taxon>Spermatophyta</taxon>
        <taxon>Magnoliopsida</taxon>
        <taxon>Liliopsida</taxon>
        <taxon>Poales</taxon>
        <taxon>Poaceae</taxon>
        <taxon>PACMAD clade</taxon>
        <taxon>Panicoideae</taxon>
        <taxon>Panicodae</taxon>
        <taxon>Paniceae</taxon>
        <taxon>Panicinae</taxon>
        <taxon>Panicum</taxon>
        <taxon>Panicum sect. Hiantes</taxon>
    </lineage>
</organism>
<reference evidence="2" key="1">
    <citation type="submission" date="2020-05" db="EMBL/GenBank/DDBJ databases">
        <title>WGS assembly of Panicum virgatum.</title>
        <authorList>
            <person name="Lovell J.T."/>
            <person name="Jenkins J."/>
            <person name="Shu S."/>
            <person name="Juenger T.E."/>
            <person name="Schmutz J."/>
        </authorList>
    </citation>
    <scope>NUCLEOTIDE SEQUENCE</scope>
    <source>
        <strain evidence="2">AP13</strain>
    </source>
</reference>
<gene>
    <name evidence="2" type="ORF">PVAP13_2KG203261</name>
</gene>